<evidence type="ECO:0000313" key="2">
    <source>
        <dbReference type="Proteomes" id="UP000095280"/>
    </source>
</evidence>
<organism evidence="2 3">
    <name type="scientific">Macrostomum lignano</name>
    <dbReference type="NCBI Taxonomy" id="282301"/>
    <lineage>
        <taxon>Eukaryota</taxon>
        <taxon>Metazoa</taxon>
        <taxon>Spiralia</taxon>
        <taxon>Lophotrochozoa</taxon>
        <taxon>Platyhelminthes</taxon>
        <taxon>Rhabditophora</taxon>
        <taxon>Macrostomorpha</taxon>
        <taxon>Macrostomida</taxon>
        <taxon>Macrostomidae</taxon>
        <taxon>Macrostomum</taxon>
    </lineage>
</organism>
<keyword evidence="1" id="KW-0812">Transmembrane</keyword>
<proteinExistence type="predicted"/>
<evidence type="ECO:0000313" key="3">
    <source>
        <dbReference type="WBParaSite" id="maker-unitig_29653-snap-gene-0.2-mRNA-1"/>
    </source>
</evidence>
<protein>
    <submittedName>
        <fullName evidence="3">DUF1206 domain-containing protein</fullName>
    </submittedName>
</protein>
<keyword evidence="1" id="KW-1133">Transmembrane helix</keyword>
<keyword evidence="1" id="KW-0472">Membrane</keyword>
<dbReference type="WBParaSite" id="maker-unitig_29653-snap-gene-0.2-mRNA-1">
    <property type="protein sequence ID" value="maker-unitig_29653-snap-gene-0.2-mRNA-1"/>
    <property type="gene ID" value="maker-unitig_29653-snap-gene-0.2"/>
</dbReference>
<dbReference type="Proteomes" id="UP000095280">
    <property type="component" value="Unplaced"/>
</dbReference>
<sequence>MSARLAAIQIPGYQRTSTLRHLGVLSAFLLRGVAYSISAAILPLSRWYDRAYQRTLMRVSDVATATYTQFYGVTTREFAINGGHLGYRRF</sequence>
<dbReference type="AlphaFoldDB" id="A0A1I8FCU2"/>
<name>A0A1I8FCU2_9PLAT</name>
<keyword evidence="2" id="KW-1185">Reference proteome</keyword>
<reference evidence="3" key="1">
    <citation type="submission" date="2016-11" db="UniProtKB">
        <authorList>
            <consortium name="WormBaseParasite"/>
        </authorList>
    </citation>
    <scope>IDENTIFICATION</scope>
</reference>
<evidence type="ECO:0000256" key="1">
    <source>
        <dbReference type="SAM" id="Phobius"/>
    </source>
</evidence>
<accession>A0A1I8FCU2</accession>
<feature type="transmembrane region" description="Helical" evidence="1">
    <location>
        <begin position="28"/>
        <end position="48"/>
    </location>
</feature>